<evidence type="ECO:0000313" key="1">
    <source>
        <dbReference type="EMBL" id="SUZ78167.1"/>
    </source>
</evidence>
<dbReference type="SUPFAM" id="SSF47729">
    <property type="entry name" value="IHF-like DNA-binding proteins"/>
    <property type="match status" value="1"/>
</dbReference>
<proteinExistence type="predicted"/>
<dbReference type="EMBL" id="UINC01001343">
    <property type="protein sequence ID" value="SUZ78167.1"/>
    <property type="molecule type" value="Genomic_DNA"/>
</dbReference>
<dbReference type="Pfam" id="PF00216">
    <property type="entry name" value="Bac_DNA_binding"/>
    <property type="match status" value="1"/>
</dbReference>
<dbReference type="InterPro" id="IPR000119">
    <property type="entry name" value="Hist_DNA-bd"/>
</dbReference>
<protein>
    <recommendedName>
        <fullName evidence="2">Integration host factor subunit beta</fullName>
    </recommendedName>
</protein>
<dbReference type="Gene3D" id="4.10.520.10">
    <property type="entry name" value="IHF-like DNA-binding proteins"/>
    <property type="match status" value="1"/>
</dbReference>
<gene>
    <name evidence="1" type="ORF">METZ01_LOCUS31021</name>
</gene>
<name>A0A381QJA7_9ZZZZ</name>
<dbReference type="PANTHER" id="PTHR33175">
    <property type="entry name" value="DNA-BINDING PROTEIN HU"/>
    <property type="match status" value="1"/>
</dbReference>
<evidence type="ECO:0008006" key="2">
    <source>
        <dbReference type="Google" id="ProtNLM"/>
    </source>
</evidence>
<dbReference type="AlphaFoldDB" id="A0A381QJA7"/>
<dbReference type="PRINTS" id="PR01727">
    <property type="entry name" value="DNABINDINGHU"/>
</dbReference>
<sequence length="103" mass="11982">MKVRTFTKKDVAVEIANRLEATLVDSLIFTDELFLVLRDMLTDDHEKVRIEIRNFGVLEVKPTKAKPNARNPQTNQEIFVPAHKKTHFKPGKILKQYLKKPIK</sequence>
<dbReference type="InterPro" id="IPR010992">
    <property type="entry name" value="IHF-like_DNA-bd_dom_sf"/>
</dbReference>
<reference evidence="1" key="1">
    <citation type="submission" date="2018-05" db="EMBL/GenBank/DDBJ databases">
        <authorList>
            <person name="Lanie J.A."/>
            <person name="Ng W.-L."/>
            <person name="Kazmierczak K.M."/>
            <person name="Andrzejewski T.M."/>
            <person name="Davidsen T.M."/>
            <person name="Wayne K.J."/>
            <person name="Tettelin H."/>
            <person name="Glass J.I."/>
            <person name="Rusch D."/>
            <person name="Podicherti R."/>
            <person name="Tsui H.-C.T."/>
            <person name="Winkler M.E."/>
        </authorList>
    </citation>
    <scope>NUCLEOTIDE SEQUENCE</scope>
</reference>
<dbReference type="GO" id="GO:0030527">
    <property type="term" value="F:structural constituent of chromatin"/>
    <property type="evidence" value="ECO:0007669"/>
    <property type="project" value="InterPro"/>
</dbReference>
<dbReference type="SMART" id="SM00411">
    <property type="entry name" value="BHL"/>
    <property type="match status" value="1"/>
</dbReference>
<dbReference type="GO" id="GO:0005829">
    <property type="term" value="C:cytosol"/>
    <property type="evidence" value="ECO:0007669"/>
    <property type="project" value="TreeGrafter"/>
</dbReference>
<organism evidence="1">
    <name type="scientific">marine metagenome</name>
    <dbReference type="NCBI Taxonomy" id="408172"/>
    <lineage>
        <taxon>unclassified sequences</taxon>
        <taxon>metagenomes</taxon>
        <taxon>ecological metagenomes</taxon>
    </lineage>
</organism>
<dbReference type="PANTHER" id="PTHR33175:SF2">
    <property type="entry name" value="INTEGRATION HOST FACTOR SUBUNIT ALPHA"/>
    <property type="match status" value="1"/>
</dbReference>
<accession>A0A381QJA7</accession>
<dbReference type="GO" id="GO:0003677">
    <property type="term" value="F:DNA binding"/>
    <property type="evidence" value="ECO:0007669"/>
    <property type="project" value="InterPro"/>
</dbReference>